<comment type="catalytic activity">
    <reaction evidence="10">
        <text>(R)-lactate + 2 Fe(III)-[cytochrome c] = 2 Fe(II)-[cytochrome c] + pyruvate + 2 H(+)</text>
        <dbReference type="Rhea" id="RHEA:13521"/>
        <dbReference type="Rhea" id="RHEA-COMP:10350"/>
        <dbReference type="Rhea" id="RHEA-COMP:14399"/>
        <dbReference type="ChEBI" id="CHEBI:15361"/>
        <dbReference type="ChEBI" id="CHEBI:15378"/>
        <dbReference type="ChEBI" id="CHEBI:16004"/>
        <dbReference type="ChEBI" id="CHEBI:29033"/>
        <dbReference type="ChEBI" id="CHEBI:29034"/>
        <dbReference type="EC" id="1.1.2.4"/>
    </reaction>
</comment>
<dbReference type="Gene3D" id="1.10.45.10">
    <property type="entry name" value="Vanillyl-alcohol Oxidase, Chain A, domain 4"/>
    <property type="match status" value="1"/>
</dbReference>
<dbReference type="GO" id="GO:0008720">
    <property type="term" value="F:D-lactate dehydrogenase (NAD+) activity"/>
    <property type="evidence" value="ECO:0007669"/>
    <property type="project" value="TreeGrafter"/>
</dbReference>
<comment type="subcellular location">
    <subcellularLocation>
        <location evidence="2">Mitochondrion</location>
    </subcellularLocation>
</comment>
<dbReference type="FunFam" id="1.10.45.10:FF:000001">
    <property type="entry name" value="D-lactate dehydrogenase mitochondrial"/>
    <property type="match status" value="1"/>
</dbReference>
<keyword evidence="6" id="KW-0809">Transit peptide</keyword>
<evidence type="ECO:0000259" key="11">
    <source>
        <dbReference type="PROSITE" id="PS51387"/>
    </source>
</evidence>
<evidence type="ECO:0000256" key="5">
    <source>
        <dbReference type="ARBA" id="ARBA00022827"/>
    </source>
</evidence>
<keyword evidence="7" id="KW-0560">Oxidoreductase</keyword>
<proteinExistence type="inferred from homology"/>
<dbReference type="InterPro" id="IPR016171">
    <property type="entry name" value="Vanillyl_alc_oxidase_C-sub2"/>
</dbReference>
<comment type="cofactor">
    <cofactor evidence="1">
        <name>FAD</name>
        <dbReference type="ChEBI" id="CHEBI:57692"/>
    </cofactor>
</comment>
<comment type="caution">
    <text evidence="12">The sequence shown here is derived from an EMBL/GenBank/DDBJ whole genome shotgun (WGS) entry which is preliminary data.</text>
</comment>
<keyword evidence="8" id="KW-0496">Mitochondrion</keyword>
<evidence type="ECO:0000256" key="8">
    <source>
        <dbReference type="ARBA" id="ARBA00023128"/>
    </source>
</evidence>
<protein>
    <recommendedName>
        <fullName evidence="9">D-lactate dehydrogenase (cytochrome)</fullName>
        <ecNumber evidence="9">1.1.2.4</ecNumber>
    </recommendedName>
</protein>
<evidence type="ECO:0000313" key="13">
    <source>
        <dbReference type="Proteomes" id="UP000567179"/>
    </source>
</evidence>
<dbReference type="Pfam" id="PF02913">
    <property type="entry name" value="FAD-oxidase_C"/>
    <property type="match status" value="1"/>
</dbReference>
<dbReference type="InterPro" id="IPR016169">
    <property type="entry name" value="FAD-bd_PCMH_sub2"/>
</dbReference>
<evidence type="ECO:0000256" key="4">
    <source>
        <dbReference type="ARBA" id="ARBA00022630"/>
    </source>
</evidence>
<feature type="domain" description="FAD-binding PCMH-type" evidence="11">
    <location>
        <begin position="148"/>
        <end position="330"/>
    </location>
</feature>
<organism evidence="12 13">
    <name type="scientific">Psilocybe cf. subviscida</name>
    <dbReference type="NCBI Taxonomy" id="2480587"/>
    <lineage>
        <taxon>Eukaryota</taxon>
        <taxon>Fungi</taxon>
        <taxon>Dikarya</taxon>
        <taxon>Basidiomycota</taxon>
        <taxon>Agaricomycotina</taxon>
        <taxon>Agaricomycetes</taxon>
        <taxon>Agaricomycetidae</taxon>
        <taxon>Agaricales</taxon>
        <taxon>Agaricineae</taxon>
        <taxon>Strophariaceae</taxon>
        <taxon>Psilocybe</taxon>
    </lineage>
</organism>
<dbReference type="PANTHER" id="PTHR11748">
    <property type="entry name" value="D-LACTATE DEHYDROGENASE"/>
    <property type="match status" value="1"/>
</dbReference>
<dbReference type="EC" id="1.1.2.4" evidence="9"/>
<evidence type="ECO:0000256" key="10">
    <source>
        <dbReference type="ARBA" id="ARBA00051436"/>
    </source>
</evidence>
<accession>A0A8H5BVF1</accession>
<keyword evidence="4" id="KW-0285">Flavoprotein</keyword>
<name>A0A8H5BVF1_9AGAR</name>
<dbReference type="InterPro" id="IPR016166">
    <property type="entry name" value="FAD-bd_PCMH"/>
</dbReference>
<gene>
    <name evidence="12" type="ORF">D9619_005838</name>
</gene>
<dbReference type="PANTHER" id="PTHR11748:SF111">
    <property type="entry name" value="D-LACTATE DEHYDROGENASE, MITOCHONDRIAL-RELATED"/>
    <property type="match status" value="1"/>
</dbReference>
<dbReference type="SUPFAM" id="SSF56176">
    <property type="entry name" value="FAD-binding/transporter-associated domain-like"/>
    <property type="match status" value="1"/>
</dbReference>
<evidence type="ECO:0000256" key="7">
    <source>
        <dbReference type="ARBA" id="ARBA00023002"/>
    </source>
</evidence>
<dbReference type="InterPro" id="IPR004113">
    <property type="entry name" value="FAD-bd_oxidored_4_C"/>
</dbReference>
<dbReference type="Gene3D" id="3.30.465.10">
    <property type="match status" value="1"/>
</dbReference>
<dbReference type="OrthoDB" id="7786253at2759"/>
<dbReference type="Gene3D" id="3.30.70.2740">
    <property type="match status" value="1"/>
</dbReference>
<dbReference type="InterPro" id="IPR036318">
    <property type="entry name" value="FAD-bd_PCMH-like_sf"/>
</dbReference>
<dbReference type="GO" id="GO:0004458">
    <property type="term" value="F:D-lactate dehydrogenase (cytochrome) activity"/>
    <property type="evidence" value="ECO:0007669"/>
    <property type="project" value="UniProtKB-EC"/>
</dbReference>
<dbReference type="InterPro" id="IPR006094">
    <property type="entry name" value="Oxid_FAD_bind_N"/>
</dbReference>
<dbReference type="FunFam" id="3.30.465.10:FF:000014">
    <property type="entry name" value="D-lactate dehydrogenase (Cytochrome), putative"/>
    <property type="match status" value="1"/>
</dbReference>
<keyword evidence="5" id="KW-0274">FAD</keyword>
<comment type="similarity">
    <text evidence="3">Belongs to the FAD-binding oxidoreductase/transferase type 4 family.</text>
</comment>
<dbReference type="FunFam" id="3.30.70.2740:FF:000001">
    <property type="entry name" value="D-lactate dehydrogenase mitochondrial"/>
    <property type="match status" value="1"/>
</dbReference>
<reference evidence="12 13" key="1">
    <citation type="journal article" date="2020" name="ISME J.">
        <title>Uncovering the hidden diversity of litter-decomposition mechanisms in mushroom-forming fungi.</title>
        <authorList>
            <person name="Floudas D."/>
            <person name="Bentzer J."/>
            <person name="Ahren D."/>
            <person name="Johansson T."/>
            <person name="Persson P."/>
            <person name="Tunlid A."/>
        </authorList>
    </citation>
    <scope>NUCLEOTIDE SEQUENCE [LARGE SCALE GENOMIC DNA]</scope>
    <source>
        <strain evidence="12 13">CBS 101986</strain>
    </source>
</reference>
<dbReference type="EMBL" id="JAACJJ010000001">
    <property type="protein sequence ID" value="KAF5330304.1"/>
    <property type="molecule type" value="Genomic_DNA"/>
</dbReference>
<dbReference type="GO" id="GO:0005739">
    <property type="term" value="C:mitochondrion"/>
    <property type="evidence" value="ECO:0007669"/>
    <property type="project" value="UniProtKB-SubCell"/>
</dbReference>
<dbReference type="AlphaFoldDB" id="A0A8H5BVF1"/>
<dbReference type="SUPFAM" id="SSF55103">
    <property type="entry name" value="FAD-linked oxidases, C-terminal domain"/>
    <property type="match status" value="1"/>
</dbReference>
<evidence type="ECO:0000256" key="2">
    <source>
        <dbReference type="ARBA" id="ARBA00004173"/>
    </source>
</evidence>
<sequence>MLRTTGTVVRTTLRLSRLPGRQAQIMSLPTRNSSNPSLATGPRNFGSSSKFNSSLTRYSPWSEDFPSSLRTRLILQSAIYALFLVGVTEFLLYQTKRPQGVEDETPYASTDKIQNAIKELRSIFPDPNAVVTDQNDLKIYGSSEHSYHPASPHAVIVRPKSTEDVVRIVHVANRYRIPVTPYSGATSLEGHFSGYPTGSICVDMSVMDKILNINVDDSDLTCQAGARWEDINHTLKDKGIPLFFPLDPGPGATIGGMVGTGCSGTNAVRYGTARSEWFLNLTVVLPNGEVVKTRRRARKSAAGFDTTKLFIGAEGTLGIVTEATLRLTPLLPTKVAMAQFPDVERAVSAVQEILNTPYGPHIQCIELLDDSMMKAINTAGIVNHPYSVKDTLFFKIQGDAASIKNASEIVKKIVKKHGSSEFRFAATDEEADDMWQNRKYALMSSLQAHPGTRCWTTDVCVPVSRLPELVYETKKDLKESGLQSTIVGHVGDGNFHALILFDREREFEAVEGAVHRLVHRAVALDGTCTGEHGVGLGKKQYLVDELGASTVGLMKTIKKAIDPHNIMNPGKKPLSSFASGQVEWDGTSPNTGPGGVEVYADGWDFTTAPPANSTAQLVFSTTQSLLQHWPNTRYRNGHNLVPGTVPIGTLLYHGTYRNALPDQPDWVATDPEHSYMFCASQVPDAGCWHATLVVTRPLKVLYFDGSSAAKMTGGPMDAQDLVLWDTVRPEKTFAEMERIRELCRWGKKMGLDGFVRMEMDFEIMLCDFTVGVEIVSILNLSKSQMRYRPPPNLRKGHPFFGSIRVVEAGSWHNSVPGETRIHLDYTRLISFYDTALFPSLVRAREGKSRLEHRLEGLSKADAIVLRNKLEEAVLGDWEQRSSLRFDWKSLLNTVTDRFAERLELLAYMLNNTADESQERMRKAHRHLSSMLAFYALHSAVPPDITSTTGSSESDHKWAVPVFIQCATTHTRWLEQSLVSRRLSESERLLLRSVNGVQKEICRVLVGIWAEGVELGMLEDDKEVPEPMALEVTPKWLERTEGLMKWLDWSYWLRCRPECSYEEMCYLPTWPFFKPPGRPEPLPGMSRFADRLRSELSSEDDFGDGDDEYKDPQPRCIRRVEPFTELRPKFFV</sequence>
<dbReference type="Pfam" id="PF01565">
    <property type="entry name" value="FAD_binding_4"/>
    <property type="match status" value="1"/>
</dbReference>
<dbReference type="GO" id="GO:1903457">
    <property type="term" value="P:lactate catabolic process"/>
    <property type="evidence" value="ECO:0007669"/>
    <property type="project" value="TreeGrafter"/>
</dbReference>
<evidence type="ECO:0000256" key="6">
    <source>
        <dbReference type="ARBA" id="ARBA00022946"/>
    </source>
</evidence>
<dbReference type="Proteomes" id="UP000567179">
    <property type="component" value="Unassembled WGS sequence"/>
</dbReference>
<evidence type="ECO:0000313" key="12">
    <source>
        <dbReference type="EMBL" id="KAF5330304.1"/>
    </source>
</evidence>
<dbReference type="GO" id="GO:0071949">
    <property type="term" value="F:FAD binding"/>
    <property type="evidence" value="ECO:0007669"/>
    <property type="project" value="InterPro"/>
</dbReference>
<evidence type="ECO:0000256" key="1">
    <source>
        <dbReference type="ARBA" id="ARBA00001974"/>
    </source>
</evidence>
<keyword evidence="13" id="KW-1185">Reference proteome</keyword>
<evidence type="ECO:0000256" key="3">
    <source>
        <dbReference type="ARBA" id="ARBA00008000"/>
    </source>
</evidence>
<dbReference type="InterPro" id="IPR016164">
    <property type="entry name" value="FAD-linked_Oxase-like_C"/>
</dbReference>
<evidence type="ECO:0000256" key="9">
    <source>
        <dbReference type="ARBA" id="ARBA00038897"/>
    </source>
</evidence>
<dbReference type="PROSITE" id="PS51387">
    <property type="entry name" value="FAD_PCMH"/>
    <property type="match status" value="1"/>
</dbReference>